<organism evidence="4">
    <name type="scientific">Schistosoma haematobium</name>
    <name type="common">Blood fluke</name>
    <dbReference type="NCBI Taxonomy" id="6185"/>
    <lineage>
        <taxon>Eukaryota</taxon>
        <taxon>Metazoa</taxon>
        <taxon>Spiralia</taxon>
        <taxon>Lophotrochozoa</taxon>
        <taxon>Platyhelminthes</taxon>
        <taxon>Trematoda</taxon>
        <taxon>Digenea</taxon>
        <taxon>Strigeidida</taxon>
        <taxon>Schistosomatoidea</taxon>
        <taxon>Schistosomatidae</taxon>
        <taxon>Schistosoma</taxon>
    </lineage>
</organism>
<feature type="compositionally biased region" description="Polar residues" evidence="2">
    <location>
        <begin position="728"/>
        <end position="742"/>
    </location>
</feature>
<evidence type="ECO:0000313" key="4">
    <source>
        <dbReference type="EMBL" id="KGB36084.1"/>
    </source>
</evidence>
<dbReference type="EMBL" id="KL250743">
    <property type="protein sequence ID" value="KGB36084.1"/>
    <property type="molecule type" value="Genomic_DNA"/>
</dbReference>
<dbReference type="PROSITE" id="PS51704">
    <property type="entry name" value="GP_PDE"/>
    <property type="match status" value="1"/>
</dbReference>
<dbReference type="AlphaFoldDB" id="A0A094ZSK1"/>
<dbReference type="STRING" id="6185.A0A094ZSK1"/>
<dbReference type="FunFam" id="3.20.20.190:FF:000032">
    <property type="entry name" value="Glycerophosphoryl diester phosphodiesterase, putative"/>
    <property type="match status" value="1"/>
</dbReference>
<dbReference type="InterPro" id="IPR051578">
    <property type="entry name" value="GDPD"/>
</dbReference>
<feature type="compositionally biased region" description="Low complexity" evidence="2">
    <location>
        <begin position="743"/>
        <end position="764"/>
    </location>
</feature>
<dbReference type="SUPFAM" id="SSF49452">
    <property type="entry name" value="Starch-binding domain-like"/>
    <property type="match status" value="1"/>
</dbReference>
<evidence type="ECO:0000256" key="2">
    <source>
        <dbReference type="SAM" id="MobiDB-lite"/>
    </source>
</evidence>
<dbReference type="GO" id="GO:0030246">
    <property type="term" value="F:carbohydrate binding"/>
    <property type="evidence" value="ECO:0007669"/>
    <property type="project" value="InterPro"/>
</dbReference>
<dbReference type="SUPFAM" id="SSF51695">
    <property type="entry name" value="PLC-like phosphodiesterases"/>
    <property type="match status" value="1"/>
</dbReference>
<sequence length="772" mass="86998">MACVRSLPTLSFSVDINFKSLEDVGIYVETSVAEYKRKIVVGVTGSLAVLGLWNPEKALFCDRQSENTNNTETWHCCLTLQSLSAFQYRFFLAELIENMGENPVSLSLKILAWESRLKPREFTPTGNFHLVSALDNLNTDKDTEIHTEFGVLGVTPNKPECSQKEDTLIYQTGSSTRKLSCLQYPSSSRTSYSSVVSRSYPVPMSTLEINRCRIHRGEQPECCGTLYKLGDDVTFFIETSDVENTSVEIQFYQQHLESSGNDTKISSSTPLKFIGSARFGPFVDTYGRKAAQILNSSLAPVGDLRVRYLIIYPMIKPLSPCLEVTYQHHWKKRASAVDIGHRGMGTSFFQPEEKQYKKSPTTRENTLDSFRTAVQHGADFVEMDVQLTKDHHVVVYHDFDAVVISKKKRGGQLCYLRVAIKDLNYNDLRELNVRHSSVLKESHTHEKMNEEDLDPIELQPFPLLHSCFEEIDSDLGFVIEVKYPMDLKDGSSEMDHFFEYNFYVDTILREILTHAGKRRILLSCFDPNVCVMLQLKQQIYPVFQLGISPEYADTRHADFQSLFWSALSHQLLGVCLESDRLLKVPGIIALAHSHKLVVLAWGEAVNIPEKRILLTQLGVDGIIYDCVNENKAKGTLSVFKRERFLELGLSSASTPSSPTETTKLVPCLSSLSLIDNHDNINHIHFNNNNNNDLDRNNSNSQMNVKSNEQVVGPVENCTNPILQTTSVSTIPLDNNDSIHNKLSSPTSDTSSQQQEPTSPPKQQTNVPLITFA</sequence>
<feature type="domain" description="GP-PDE" evidence="3">
    <location>
        <begin position="336"/>
        <end position="634"/>
    </location>
</feature>
<dbReference type="Gene3D" id="3.20.20.190">
    <property type="entry name" value="Phosphatidylinositol (PI) phosphodiesterase"/>
    <property type="match status" value="1"/>
</dbReference>
<dbReference type="Pfam" id="PF03009">
    <property type="entry name" value="GDPD"/>
    <property type="match status" value="1"/>
</dbReference>
<evidence type="ECO:0000256" key="1">
    <source>
        <dbReference type="ARBA" id="ARBA00022801"/>
    </source>
</evidence>
<protein>
    <submittedName>
        <fullName evidence="4">Putative glycerophosphocholine phosphodiesterase GPCPD1 T05H10.7</fullName>
    </submittedName>
</protein>
<evidence type="ECO:0000259" key="3">
    <source>
        <dbReference type="PROSITE" id="PS51704"/>
    </source>
</evidence>
<dbReference type="InterPro" id="IPR030395">
    <property type="entry name" value="GP_PDE_dom"/>
</dbReference>
<dbReference type="CDD" id="cd08607">
    <property type="entry name" value="GDPD_GDE5"/>
    <property type="match status" value="1"/>
</dbReference>
<dbReference type="GO" id="GO:0046475">
    <property type="term" value="P:glycerophospholipid catabolic process"/>
    <property type="evidence" value="ECO:0007669"/>
    <property type="project" value="TreeGrafter"/>
</dbReference>
<reference evidence="4" key="1">
    <citation type="journal article" date="2012" name="Nat. Genet.">
        <title>Whole-genome sequence of Schistosoma haematobium.</title>
        <authorList>
            <person name="Young N.D."/>
            <person name="Jex A.R."/>
            <person name="Li B."/>
            <person name="Liu S."/>
            <person name="Yang L."/>
            <person name="Xiong Z."/>
            <person name="Li Y."/>
            <person name="Cantacessi C."/>
            <person name="Hall R.S."/>
            <person name="Xu X."/>
            <person name="Chen F."/>
            <person name="Wu X."/>
            <person name="Zerlotini A."/>
            <person name="Oliveira G."/>
            <person name="Hofmann A."/>
            <person name="Zhang G."/>
            <person name="Fang X."/>
            <person name="Kang Y."/>
            <person name="Campbell B.E."/>
            <person name="Loukas A."/>
            <person name="Ranganathan S."/>
            <person name="Rollinson D."/>
            <person name="Rinaldi G."/>
            <person name="Brindley P.J."/>
            <person name="Yang H."/>
            <person name="Wang J."/>
            <person name="Wang J."/>
            <person name="Gasser R.B."/>
        </authorList>
    </citation>
    <scope>NUCLEOTIDE SEQUENCE [LARGE SCALE GENOMIC DNA]</scope>
</reference>
<feature type="region of interest" description="Disordered" evidence="2">
    <location>
        <begin position="728"/>
        <end position="772"/>
    </location>
</feature>
<dbReference type="InterPro" id="IPR017946">
    <property type="entry name" value="PLC-like_Pdiesterase_TIM-brl"/>
</dbReference>
<keyword evidence="1" id="KW-0378">Hydrolase</keyword>
<gene>
    <name evidence="4" type="ORF">MS3_04362</name>
</gene>
<dbReference type="InterPro" id="IPR013784">
    <property type="entry name" value="Carb-bd-like_fold"/>
</dbReference>
<proteinExistence type="predicted"/>
<name>A0A094ZSK1_SCHHA</name>
<dbReference type="GO" id="GO:0047389">
    <property type="term" value="F:glycerophosphocholine phosphodiesterase activity"/>
    <property type="evidence" value="ECO:0007669"/>
    <property type="project" value="TreeGrafter"/>
</dbReference>
<dbReference type="PANTHER" id="PTHR22958:SF1">
    <property type="entry name" value="GLYCEROPHOSPHOCHOLINE PHOSPHODIESTERASE GPCPD1"/>
    <property type="match status" value="1"/>
</dbReference>
<accession>A0A094ZSK1</accession>
<dbReference type="PANTHER" id="PTHR22958">
    <property type="entry name" value="GLYCEROPHOSPHORYL DIESTER PHOSPHODIESTERASE"/>
    <property type="match status" value="1"/>
</dbReference>
<dbReference type="Gene3D" id="2.60.40.10">
    <property type="entry name" value="Immunoglobulins"/>
    <property type="match status" value="1"/>
</dbReference>
<dbReference type="InterPro" id="IPR013783">
    <property type="entry name" value="Ig-like_fold"/>
</dbReference>